<dbReference type="PROSITE" id="PS50217">
    <property type="entry name" value="BZIP"/>
    <property type="match status" value="1"/>
</dbReference>
<dbReference type="PANTHER" id="PTHR19304">
    <property type="entry name" value="CYCLIC-AMP RESPONSE ELEMENT BINDING PROTEIN"/>
    <property type="match status" value="1"/>
</dbReference>
<dbReference type="InterPro" id="IPR004827">
    <property type="entry name" value="bZIP"/>
</dbReference>
<proteinExistence type="predicted"/>
<evidence type="ECO:0000256" key="3">
    <source>
        <dbReference type="ARBA" id="ARBA00023163"/>
    </source>
</evidence>
<comment type="subcellular location">
    <subcellularLocation>
        <location evidence="1">Nucleus</location>
    </subcellularLocation>
</comment>
<evidence type="ECO:0000313" key="7">
    <source>
        <dbReference type="EMBL" id="VUC22447.1"/>
    </source>
</evidence>
<feature type="region of interest" description="Disordered" evidence="5">
    <location>
        <begin position="399"/>
        <end position="419"/>
    </location>
</feature>
<comment type="caution">
    <text evidence="7">The sequence shown here is derived from an EMBL/GenBank/DDBJ whole genome shotgun (WGS) entry which is preliminary data.</text>
</comment>
<dbReference type="InterPro" id="IPR051027">
    <property type="entry name" value="bZIP_transcription_factors"/>
</dbReference>
<feature type="compositionally biased region" description="Basic and acidic residues" evidence="5">
    <location>
        <begin position="124"/>
        <end position="136"/>
    </location>
</feature>
<feature type="compositionally biased region" description="Low complexity" evidence="5">
    <location>
        <begin position="155"/>
        <end position="166"/>
    </location>
</feature>
<evidence type="ECO:0000256" key="2">
    <source>
        <dbReference type="ARBA" id="ARBA00023015"/>
    </source>
</evidence>
<dbReference type="Proteomes" id="UP000766486">
    <property type="component" value="Unassembled WGS sequence"/>
</dbReference>
<reference evidence="7 8" key="1">
    <citation type="submission" date="2019-06" db="EMBL/GenBank/DDBJ databases">
        <authorList>
            <person name="Broberg M."/>
        </authorList>
    </citation>
    <scope>NUCLEOTIDE SEQUENCE [LARGE SCALE GENOMIC DNA]</scope>
</reference>
<protein>
    <recommendedName>
        <fullName evidence="6">BZIP domain-containing protein</fullName>
    </recommendedName>
</protein>
<feature type="region of interest" description="Disordered" evidence="5">
    <location>
        <begin position="117"/>
        <end position="222"/>
    </location>
</feature>
<keyword evidence="3" id="KW-0804">Transcription</keyword>
<dbReference type="Gene3D" id="1.20.5.170">
    <property type="match status" value="1"/>
</dbReference>
<dbReference type="CDD" id="cd14687">
    <property type="entry name" value="bZIP_ATF2"/>
    <property type="match status" value="1"/>
</dbReference>
<feature type="region of interest" description="Disordered" evidence="5">
    <location>
        <begin position="1"/>
        <end position="105"/>
    </location>
</feature>
<accession>A0ABY6TVR3</accession>
<dbReference type="SUPFAM" id="SSF57959">
    <property type="entry name" value="Leucine zipper domain"/>
    <property type="match status" value="1"/>
</dbReference>
<keyword evidence="2" id="KW-0805">Transcription regulation</keyword>
<gene>
    <name evidence="7" type="ORF">CLO192961_LOCUS86364</name>
</gene>
<dbReference type="PROSITE" id="PS00036">
    <property type="entry name" value="BZIP_BASIC"/>
    <property type="match status" value="1"/>
</dbReference>
<keyword evidence="4" id="KW-0539">Nucleus</keyword>
<evidence type="ECO:0000256" key="1">
    <source>
        <dbReference type="ARBA" id="ARBA00004123"/>
    </source>
</evidence>
<feature type="compositionally biased region" description="Polar residues" evidence="5">
    <location>
        <begin position="96"/>
        <end position="105"/>
    </location>
</feature>
<evidence type="ECO:0000313" key="8">
    <source>
        <dbReference type="Proteomes" id="UP000766486"/>
    </source>
</evidence>
<sequence>MGNNPHACHPPRWMLATSQPGDHYYGSQTSQHSSYAETSGPPEAIYSITSTPTATSPARYGQVSFEETIPPRREDPYTPISNYSDRPVASAPSPPYNESSRQATVSVPFTDNSHVANYVPSVRESPKSVDTPERWHGWQATPDSQPAHVHYNQYTSPTTSSFPITPQQEQSSKLPLSTVEPINKKQRRDSERTGANPPSALHPHPSQRPKEIPRARGGSTYFKDEAARQRALERNREAANRCRHRQRDQATALASLEYEVEDHHKYLSEYLQSLNNEVLNLKTELLRHTNCNCALIQTYLGYEAIASVNSMVGVFPSYGTSAASSTVECLGLQSPGTSNGPSHWPNPHQPPPAIFTSADHSLCADLVTTSDVIDSIKPTVSNTTQLPPQHVFSVSSSAYTTTPGVHRQSPYNSRLWGPQ</sequence>
<evidence type="ECO:0000256" key="4">
    <source>
        <dbReference type="ARBA" id="ARBA00023242"/>
    </source>
</evidence>
<feature type="compositionally biased region" description="Polar residues" evidence="5">
    <location>
        <begin position="16"/>
        <end position="37"/>
    </location>
</feature>
<name>A0ABY6TVR3_BIOOC</name>
<feature type="domain" description="BZIP" evidence="6">
    <location>
        <begin position="225"/>
        <end position="288"/>
    </location>
</feature>
<organism evidence="7 8">
    <name type="scientific">Bionectria ochroleuca</name>
    <name type="common">Gliocladium roseum</name>
    <dbReference type="NCBI Taxonomy" id="29856"/>
    <lineage>
        <taxon>Eukaryota</taxon>
        <taxon>Fungi</taxon>
        <taxon>Dikarya</taxon>
        <taxon>Ascomycota</taxon>
        <taxon>Pezizomycotina</taxon>
        <taxon>Sordariomycetes</taxon>
        <taxon>Hypocreomycetidae</taxon>
        <taxon>Hypocreales</taxon>
        <taxon>Bionectriaceae</taxon>
        <taxon>Clonostachys</taxon>
    </lineage>
</organism>
<keyword evidence="8" id="KW-1185">Reference proteome</keyword>
<evidence type="ECO:0000259" key="6">
    <source>
        <dbReference type="PROSITE" id="PS50217"/>
    </source>
</evidence>
<feature type="compositionally biased region" description="Low complexity" evidence="5">
    <location>
        <begin position="49"/>
        <end position="58"/>
    </location>
</feature>
<dbReference type="InterPro" id="IPR046347">
    <property type="entry name" value="bZIP_sf"/>
</dbReference>
<evidence type="ECO:0000256" key="5">
    <source>
        <dbReference type="SAM" id="MobiDB-lite"/>
    </source>
</evidence>
<dbReference type="EMBL" id="CABFNS010000600">
    <property type="protein sequence ID" value="VUC22447.1"/>
    <property type="molecule type" value="Genomic_DNA"/>
</dbReference>